<dbReference type="InterPro" id="IPR032828">
    <property type="entry name" value="PolyA_RNA-bd"/>
</dbReference>
<dbReference type="GO" id="GO:0003723">
    <property type="term" value="F:RNA binding"/>
    <property type="evidence" value="ECO:0007669"/>
    <property type="project" value="UniProtKB-KW"/>
</dbReference>
<evidence type="ECO:0000259" key="7">
    <source>
        <dbReference type="Pfam" id="PF01743"/>
    </source>
</evidence>
<dbReference type="RefSeq" id="XP_040763962.1">
    <property type="nucleotide sequence ID" value="XM_040904453.1"/>
</dbReference>
<evidence type="ECO:0000256" key="3">
    <source>
        <dbReference type="ARBA" id="ARBA00022741"/>
    </source>
</evidence>
<dbReference type="GO" id="GO:0052927">
    <property type="term" value="F:CC tRNA cytidylyltransferase activity"/>
    <property type="evidence" value="ECO:0007669"/>
    <property type="project" value="TreeGrafter"/>
</dbReference>
<dbReference type="FunCoup" id="A0A165E4C6">
    <property type="interactions" value="559"/>
</dbReference>
<dbReference type="GO" id="GO:0052929">
    <property type="term" value="F:ATP:3'-cytidine-cytidine-tRNA adenylyltransferase activity"/>
    <property type="evidence" value="ECO:0007669"/>
    <property type="project" value="TreeGrafter"/>
</dbReference>
<evidence type="ECO:0000256" key="6">
    <source>
        <dbReference type="SAM" id="MobiDB-lite"/>
    </source>
</evidence>
<feature type="domain" description="tRNA nucleotidyltransferase/poly(A) polymerase RNA and SrmB- binding" evidence="8">
    <location>
        <begin position="198"/>
        <end position="257"/>
    </location>
</feature>
<dbReference type="EMBL" id="KV427625">
    <property type="protein sequence ID" value="KZT06222.1"/>
    <property type="molecule type" value="Genomic_DNA"/>
</dbReference>
<dbReference type="Pfam" id="PF12627">
    <property type="entry name" value="PolyA_pol_RNAbd"/>
    <property type="match status" value="1"/>
</dbReference>
<dbReference type="SUPFAM" id="SSF81301">
    <property type="entry name" value="Nucleotidyltransferase"/>
    <property type="match status" value="1"/>
</dbReference>
<dbReference type="AlphaFoldDB" id="A0A165E4C6"/>
<keyword evidence="4 5" id="KW-0694">RNA-binding</keyword>
<keyword evidence="3" id="KW-0547">Nucleotide-binding</keyword>
<protein>
    <recommendedName>
        <fullName evidence="11">Poly A polymerase head domain-containing protein</fullName>
    </recommendedName>
</protein>
<evidence type="ECO:0008006" key="11">
    <source>
        <dbReference type="Google" id="ProtNLM"/>
    </source>
</evidence>
<dbReference type="PANTHER" id="PTHR13734">
    <property type="entry name" value="TRNA-NUCLEOTIDYLTRANSFERASE"/>
    <property type="match status" value="1"/>
</dbReference>
<feature type="domain" description="Poly A polymerase head" evidence="7">
    <location>
        <begin position="33"/>
        <end position="171"/>
    </location>
</feature>
<keyword evidence="10" id="KW-1185">Reference proteome</keyword>
<dbReference type="GO" id="GO:0000166">
    <property type="term" value="F:nucleotide binding"/>
    <property type="evidence" value="ECO:0007669"/>
    <property type="project" value="UniProtKB-KW"/>
</dbReference>
<dbReference type="GeneID" id="63821483"/>
<dbReference type="Proteomes" id="UP000076871">
    <property type="component" value="Unassembled WGS sequence"/>
</dbReference>
<comment type="similarity">
    <text evidence="1 5">Belongs to the tRNA nucleotidyltransferase/poly(A) polymerase family.</text>
</comment>
<dbReference type="SUPFAM" id="SSF81891">
    <property type="entry name" value="Poly A polymerase C-terminal region-like"/>
    <property type="match status" value="1"/>
</dbReference>
<proteinExistence type="inferred from homology"/>
<evidence type="ECO:0000256" key="2">
    <source>
        <dbReference type="ARBA" id="ARBA00022679"/>
    </source>
</evidence>
<evidence type="ECO:0000313" key="9">
    <source>
        <dbReference type="EMBL" id="KZT06222.1"/>
    </source>
</evidence>
<organism evidence="9 10">
    <name type="scientific">Laetiporus sulphureus 93-53</name>
    <dbReference type="NCBI Taxonomy" id="1314785"/>
    <lineage>
        <taxon>Eukaryota</taxon>
        <taxon>Fungi</taxon>
        <taxon>Dikarya</taxon>
        <taxon>Basidiomycota</taxon>
        <taxon>Agaricomycotina</taxon>
        <taxon>Agaricomycetes</taxon>
        <taxon>Polyporales</taxon>
        <taxon>Laetiporus</taxon>
    </lineage>
</organism>
<dbReference type="Pfam" id="PF01743">
    <property type="entry name" value="PolyA_pol"/>
    <property type="match status" value="1"/>
</dbReference>
<dbReference type="OrthoDB" id="445712at2759"/>
<dbReference type="Gene3D" id="1.10.3090.10">
    <property type="entry name" value="cca-adding enzyme, domain 2"/>
    <property type="match status" value="1"/>
</dbReference>
<feature type="region of interest" description="Disordered" evidence="6">
    <location>
        <begin position="528"/>
        <end position="554"/>
    </location>
</feature>
<dbReference type="PANTHER" id="PTHR13734:SF5">
    <property type="entry name" value="CCA TRNA NUCLEOTIDYLTRANSFERASE, MITOCHONDRIAL"/>
    <property type="match status" value="1"/>
</dbReference>
<dbReference type="GO" id="GO:0001680">
    <property type="term" value="P:tRNA 3'-terminal CCA addition"/>
    <property type="evidence" value="ECO:0007669"/>
    <property type="project" value="TreeGrafter"/>
</dbReference>
<evidence type="ECO:0000259" key="8">
    <source>
        <dbReference type="Pfam" id="PF12627"/>
    </source>
</evidence>
<reference evidence="9 10" key="1">
    <citation type="journal article" date="2016" name="Mol. Biol. Evol.">
        <title>Comparative Genomics of Early-Diverging Mushroom-Forming Fungi Provides Insights into the Origins of Lignocellulose Decay Capabilities.</title>
        <authorList>
            <person name="Nagy L.G."/>
            <person name="Riley R."/>
            <person name="Tritt A."/>
            <person name="Adam C."/>
            <person name="Daum C."/>
            <person name="Floudas D."/>
            <person name="Sun H."/>
            <person name="Yadav J.S."/>
            <person name="Pangilinan J."/>
            <person name="Larsson K.H."/>
            <person name="Matsuura K."/>
            <person name="Barry K."/>
            <person name="Labutti K."/>
            <person name="Kuo R."/>
            <person name="Ohm R.A."/>
            <person name="Bhattacharya S.S."/>
            <person name="Shirouzu T."/>
            <person name="Yoshinaga Y."/>
            <person name="Martin F.M."/>
            <person name="Grigoriev I.V."/>
            <person name="Hibbett D.S."/>
        </authorList>
    </citation>
    <scope>NUCLEOTIDE SEQUENCE [LARGE SCALE GENOMIC DNA]</scope>
    <source>
        <strain evidence="9 10">93-53</strain>
    </source>
</reference>
<sequence>MEIQLTAEEDQLCVLLDECTKYMRANEGLETSCRIAGGWVRDKLLGMQSNDIDVALTDMMGMTFAERFVAYCSEVKGISAKHIAKIESNPDQSKHLETARTTVLGHELDFVNLRSEEYAEHSRIPSQVFFGTPLQDALRRDITINALFYNVHSRSVEDHTGKANLRIGLIRTPLPPIETLTDDPLRVIRCIRFASRFGFELDPELRDAAKNPNIQSAIVSKISRERVGEEIDKMMQGAHPVRALKLIYELSLYGPVFHVPDSIAQKLSQAPAPSPLSVAAAATLEYFLRRSTSLPPPLFFSSINLAPLHPLLLSEVNAKPSPIPRLYLACALTPYRGILYSDTKGKLYPATDIVIRESLKLGTQHHYLDGIPTLFAAWERLSPVVSQWARGSDMEDRVKIGLVLREKTIRWLPTDVKWQVSLLFSLVQDLVSFWDVQRNTLDVDNATTQVEKYNAFVSRIEELGLPALVDAKPILDGRGVVSILDARPGPWTGQVLARVTEWQLAHPEGTKEQCQEWLKAEHAAGRIEISIDEHPSKRRQGGNSADESTKKAKR</sequence>
<evidence type="ECO:0000256" key="5">
    <source>
        <dbReference type="RuleBase" id="RU003953"/>
    </source>
</evidence>
<accession>A0A165E4C6</accession>
<dbReference type="InterPro" id="IPR002646">
    <property type="entry name" value="PolA_pol_head_dom"/>
</dbReference>
<evidence type="ECO:0000256" key="4">
    <source>
        <dbReference type="ARBA" id="ARBA00022884"/>
    </source>
</evidence>
<dbReference type="InParanoid" id="A0A165E4C6"/>
<evidence type="ECO:0000313" key="10">
    <source>
        <dbReference type="Proteomes" id="UP000076871"/>
    </source>
</evidence>
<dbReference type="CDD" id="cd05398">
    <property type="entry name" value="NT_ClassII-CCAase"/>
    <property type="match status" value="1"/>
</dbReference>
<dbReference type="STRING" id="1314785.A0A165E4C6"/>
<dbReference type="Gene3D" id="3.30.460.10">
    <property type="entry name" value="Beta Polymerase, domain 2"/>
    <property type="match status" value="1"/>
</dbReference>
<keyword evidence="2 5" id="KW-0808">Transferase</keyword>
<gene>
    <name evidence="9" type="ORF">LAESUDRAFT_653888</name>
</gene>
<evidence type="ECO:0000256" key="1">
    <source>
        <dbReference type="ARBA" id="ARBA00007265"/>
    </source>
</evidence>
<dbReference type="InterPro" id="IPR043519">
    <property type="entry name" value="NT_sf"/>
</dbReference>
<name>A0A165E4C6_9APHY</name>